<reference evidence="15" key="1">
    <citation type="journal article" date="2019" name="Int. J. Syst. Evol. Microbiol.">
        <title>The Global Catalogue of Microorganisms (GCM) 10K type strain sequencing project: providing services to taxonomists for standard genome sequencing and annotation.</title>
        <authorList>
            <consortium name="The Broad Institute Genomics Platform"/>
            <consortium name="The Broad Institute Genome Sequencing Center for Infectious Disease"/>
            <person name="Wu L."/>
            <person name="Ma J."/>
        </authorList>
    </citation>
    <scope>NUCLEOTIDE SEQUENCE [LARGE SCALE GENOMIC DNA]</scope>
    <source>
        <strain evidence="15">JCM 17979</strain>
    </source>
</reference>
<name>A0ABP9BER0_9PSEU</name>
<accession>A0ABP9BER0</accession>
<comment type="subcellular location">
    <subcellularLocation>
        <location evidence="2">Membrane</location>
        <topology evidence="2">Multi-pass membrane protein</topology>
    </subcellularLocation>
</comment>
<feature type="transmembrane region" description="Helical" evidence="11">
    <location>
        <begin position="349"/>
        <end position="372"/>
    </location>
</feature>
<dbReference type="GO" id="GO:0008233">
    <property type="term" value="F:peptidase activity"/>
    <property type="evidence" value="ECO:0007669"/>
    <property type="project" value="UniProtKB-KW"/>
</dbReference>
<dbReference type="Proteomes" id="UP001500928">
    <property type="component" value="Unassembled WGS sequence"/>
</dbReference>
<dbReference type="PANTHER" id="PTHR42837:SF2">
    <property type="entry name" value="MEMBRANE METALLOPROTEASE ARASP2, CHLOROPLASTIC-RELATED"/>
    <property type="match status" value="1"/>
</dbReference>
<dbReference type="InterPro" id="IPR041489">
    <property type="entry name" value="PDZ_6"/>
</dbReference>
<dbReference type="Gene3D" id="2.30.42.10">
    <property type="match status" value="1"/>
</dbReference>
<evidence type="ECO:0000256" key="9">
    <source>
        <dbReference type="ARBA" id="ARBA00023049"/>
    </source>
</evidence>
<dbReference type="CDD" id="cd06163">
    <property type="entry name" value="S2P-M50_PDZ_RseP-like"/>
    <property type="match status" value="1"/>
</dbReference>
<evidence type="ECO:0000256" key="1">
    <source>
        <dbReference type="ARBA" id="ARBA00001947"/>
    </source>
</evidence>
<keyword evidence="7" id="KW-0862">Zinc</keyword>
<feature type="domain" description="PDZ" evidence="13">
    <location>
        <begin position="182"/>
        <end position="226"/>
    </location>
</feature>
<dbReference type="PANTHER" id="PTHR42837">
    <property type="entry name" value="REGULATOR OF SIGMA-E PROTEASE RSEP"/>
    <property type="match status" value="1"/>
</dbReference>
<dbReference type="Pfam" id="PF02163">
    <property type="entry name" value="Peptidase_M50"/>
    <property type="match status" value="1"/>
</dbReference>
<dbReference type="RefSeq" id="WP_345416861.1">
    <property type="nucleotide sequence ID" value="NZ_BAABHO010000024.1"/>
</dbReference>
<keyword evidence="5 11" id="KW-0812">Transmembrane</keyword>
<comment type="caution">
    <text evidence="14">The sequence shown here is derived from an EMBL/GenBank/DDBJ whole genome shotgun (WGS) entry which is preliminary data.</text>
</comment>
<keyword evidence="9" id="KW-0482">Metalloprotease</keyword>
<evidence type="ECO:0000256" key="5">
    <source>
        <dbReference type="ARBA" id="ARBA00022692"/>
    </source>
</evidence>
<dbReference type="InterPro" id="IPR008915">
    <property type="entry name" value="Peptidase_M50"/>
</dbReference>
<evidence type="ECO:0000256" key="2">
    <source>
        <dbReference type="ARBA" id="ARBA00004141"/>
    </source>
</evidence>
<dbReference type="InterPro" id="IPR004387">
    <property type="entry name" value="Pept_M50_Zn"/>
</dbReference>
<evidence type="ECO:0000256" key="3">
    <source>
        <dbReference type="ARBA" id="ARBA00007931"/>
    </source>
</evidence>
<evidence type="ECO:0000313" key="15">
    <source>
        <dbReference type="Proteomes" id="UP001500928"/>
    </source>
</evidence>
<evidence type="ECO:0000256" key="11">
    <source>
        <dbReference type="SAM" id="Phobius"/>
    </source>
</evidence>
<evidence type="ECO:0000256" key="6">
    <source>
        <dbReference type="ARBA" id="ARBA00022801"/>
    </source>
</evidence>
<comment type="cofactor">
    <cofactor evidence="1">
        <name>Zn(2+)</name>
        <dbReference type="ChEBI" id="CHEBI:29105"/>
    </cofactor>
</comment>
<feature type="transmembrane region" description="Helical" evidence="11">
    <location>
        <begin position="123"/>
        <end position="148"/>
    </location>
</feature>
<dbReference type="InterPro" id="IPR036034">
    <property type="entry name" value="PDZ_sf"/>
</dbReference>
<dbReference type="SUPFAM" id="SSF50156">
    <property type="entry name" value="PDZ domain-like"/>
    <property type="match status" value="1"/>
</dbReference>
<comment type="similarity">
    <text evidence="3">Belongs to the peptidase M50B family.</text>
</comment>
<evidence type="ECO:0000259" key="13">
    <source>
        <dbReference type="Pfam" id="PF17820"/>
    </source>
</evidence>
<evidence type="ECO:0000256" key="7">
    <source>
        <dbReference type="ARBA" id="ARBA00022833"/>
    </source>
</evidence>
<keyword evidence="8 11" id="KW-1133">Transmembrane helix</keyword>
<dbReference type="Pfam" id="PF17820">
    <property type="entry name" value="PDZ_6"/>
    <property type="match status" value="1"/>
</dbReference>
<evidence type="ECO:0000313" key="14">
    <source>
        <dbReference type="EMBL" id="GAA4793540.1"/>
    </source>
</evidence>
<dbReference type="GO" id="GO:0006508">
    <property type="term" value="P:proteolysis"/>
    <property type="evidence" value="ECO:0007669"/>
    <property type="project" value="UniProtKB-KW"/>
</dbReference>
<proteinExistence type="inferred from homology"/>
<evidence type="ECO:0000256" key="10">
    <source>
        <dbReference type="ARBA" id="ARBA00023136"/>
    </source>
</evidence>
<gene>
    <name evidence="14" type="ORF">GCM10023200_31750</name>
</gene>
<keyword evidence="10 11" id="KW-0472">Membrane</keyword>
<evidence type="ECO:0000256" key="8">
    <source>
        <dbReference type="ARBA" id="ARBA00022989"/>
    </source>
</evidence>
<keyword evidence="6" id="KW-0378">Hydrolase</keyword>
<feature type="transmembrane region" description="Helical" evidence="11">
    <location>
        <begin position="408"/>
        <end position="432"/>
    </location>
</feature>
<keyword evidence="4 14" id="KW-0645">Protease</keyword>
<evidence type="ECO:0000259" key="12">
    <source>
        <dbReference type="Pfam" id="PF02163"/>
    </source>
</evidence>
<feature type="domain" description="Peptidase M50" evidence="12">
    <location>
        <begin position="9"/>
        <end position="395"/>
    </location>
</feature>
<sequence>MLVVGIVLFAIGLLLSIAWHELGHYSTARMFGIRVPEFMVGFGPTVLSVKRGETRFGFKAIPLGGFIRMIGMVPPAPGERIGRSRRSGPFQGMIDDVRADSVRDFEPGDEDRQFWTRKPWQRIVVMLAGPFMNLILAIALFAVTLMAIGVPTAQPVVQTVSQCVLPASQAQTTQCPPGAPPTPAAQAGFLPGDRIVSFDGRPYTEWAPLVDAIRAARGTVSVVVERQTPAGPQQVTLTPTLIDNQVPDLTPPPEGAPADEPRYVTASFLGIEPARPLVRQDVGAVIGAGGVLLGRTVEAVAHLPEKVPGLFGAVFLGEKRDAEGPVSVVGVSVLGGQVLEQHQAVLEELAIFLNLLAAVNLSLFLLNLLPILPLDGGHVLPAVWEAIKKRIARLRGRPDPGPVDLARLMPIGVGFAAVIMAYGLLVIVADIVNPIDLPL</sequence>
<keyword evidence="15" id="KW-1185">Reference proteome</keyword>
<evidence type="ECO:0000256" key="4">
    <source>
        <dbReference type="ARBA" id="ARBA00022670"/>
    </source>
</evidence>
<organism evidence="14 15">
    <name type="scientific">Actinomycetospora chlora</name>
    <dbReference type="NCBI Taxonomy" id="663608"/>
    <lineage>
        <taxon>Bacteria</taxon>
        <taxon>Bacillati</taxon>
        <taxon>Actinomycetota</taxon>
        <taxon>Actinomycetes</taxon>
        <taxon>Pseudonocardiales</taxon>
        <taxon>Pseudonocardiaceae</taxon>
        <taxon>Actinomycetospora</taxon>
    </lineage>
</organism>
<dbReference type="EMBL" id="BAABHO010000024">
    <property type="protein sequence ID" value="GAA4793540.1"/>
    <property type="molecule type" value="Genomic_DNA"/>
</dbReference>
<protein>
    <submittedName>
        <fullName evidence="14">Site-2 protease family protein</fullName>
    </submittedName>
</protein>